<evidence type="ECO:0000256" key="2">
    <source>
        <dbReference type="ARBA" id="ARBA00022840"/>
    </source>
</evidence>
<evidence type="ECO:0000313" key="5">
    <source>
        <dbReference type="Proteomes" id="UP000245410"/>
    </source>
</evidence>
<reference evidence="4 5" key="1">
    <citation type="submission" date="2018-05" db="EMBL/GenBank/DDBJ databases">
        <title>Micromonospora atacamensis sp. nov., a novel actinobacteria isolated from high altitude Atacama Desert soil.</title>
        <authorList>
            <person name="Carro L."/>
            <person name="Golinska P."/>
            <person name="Klenk H.-P."/>
            <person name="Goodfellow M."/>
        </authorList>
    </citation>
    <scope>NUCLEOTIDE SEQUENCE [LARGE SCALE GENOMIC DNA]</scope>
    <source>
        <strain evidence="4 5">5R2A7</strain>
    </source>
</reference>
<dbReference type="OrthoDB" id="134712at2"/>
<dbReference type="PANTHER" id="PTHR16305">
    <property type="entry name" value="TESTICULAR SOLUBLE ADENYLYL CYCLASE"/>
    <property type="match status" value="1"/>
</dbReference>
<dbReference type="Proteomes" id="UP000245410">
    <property type="component" value="Unassembled WGS sequence"/>
</dbReference>
<dbReference type="Gene3D" id="1.25.40.10">
    <property type="entry name" value="Tetratricopeptide repeat domain"/>
    <property type="match status" value="1"/>
</dbReference>
<dbReference type="GO" id="GO:0005737">
    <property type="term" value="C:cytoplasm"/>
    <property type="evidence" value="ECO:0007669"/>
    <property type="project" value="TreeGrafter"/>
</dbReference>
<protein>
    <recommendedName>
        <fullName evidence="3">Orc1-like AAA ATPase domain-containing protein</fullName>
    </recommendedName>
</protein>
<evidence type="ECO:0000313" key="4">
    <source>
        <dbReference type="EMBL" id="PWR11144.1"/>
    </source>
</evidence>
<keyword evidence="5" id="KW-1185">Reference proteome</keyword>
<name>A0A317D9C4_9ACTN</name>
<dbReference type="AlphaFoldDB" id="A0A317D9C4"/>
<dbReference type="EMBL" id="QGKR01000141">
    <property type="protein sequence ID" value="PWR11144.1"/>
    <property type="molecule type" value="Genomic_DNA"/>
</dbReference>
<keyword evidence="1" id="KW-0547">Nucleotide-binding</keyword>
<dbReference type="PANTHER" id="PTHR16305:SF28">
    <property type="entry name" value="GUANYLATE CYCLASE DOMAIN-CONTAINING PROTEIN"/>
    <property type="match status" value="1"/>
</dbReference>
<organism evidence="4 5">
    <name type="scientific">Micromonospora acroterricola</name>
    <dbReference type="NCBI Taxonomy" id="2202421"/>
    <lineage>
        <taxon>Bacteria</taxon>
        <taxon>Bacillati</taxon>
        <taxon>Actinomycetota</taxon>
        <taxon>Actinomycetes</taxon>
        <taxon>Micromonosporales</taxon>
        <taxon>Micromonosporaceae</taxon>
        <taxon>Micromonospora</taxon>
    </lineage>
</organism>
<dbReference type="SUPFAM" id="SSF52540">
    <property type="entry name" value="P-loop containing nucleoside triphosphate hydrolases"/>
    <property type="match status" value="1"/>
</dbReference>
<dbReference type="GO" id="GO:0004016">
    <property type="term" value="F:adenylate cyclase activity"/>
    <property type="evidence" value="ECO:0007669"/>
    <property type="project" value="TreeGrafter"/>
</dbReference>
<sequence>MPAELFVGREDEQSAVRALVDRACDGHGGFLIVEGPAGIGKSALLRHIQEAGTPADFLSVGCHVQVGQLEAYGPLIDLAWLIDRNRPKRRRLLRRSGEAVKQRWPELLTLVPGVGSTLKMVAETLSGPVPGAPLVENRTAARAMADALLHLIKERFPVVISIDDFHRIDESSCSALSYLARAAEDQRVLFVLAGRDDELVANQAARLLVDDLVVTGLAQRIRLRGLPMSAIAEYAERMSAADVAPVELARRTGGHPLLLRYFLSNRRELALPPTPEHLPSDLVAPHPEGIQLAEQVRLVVAARLSRLSDDDRRLLAVGAVEGREFHSSILARVLDMRHDGVADRLHRLTRDTGLLHLLPPNTWDDRLEADRYAFEHDLVQEALYRDQSEWQRRDRHRRIGRILHEYSEDHRDLTQDLALELVRHHRLGRDWPAAGRVAHFVACRLSQTGASAPEVVKIAEQGLECVRRAPEDEESCRLRAQLVELLLTASELSWRTRPEPDGTVRLEALSTEAMRAAEGSGDANLRTRSQYLHGKVLLYTRGVPAALPLLREAWHEALKNGDAVSILLAGCEYGRQLPKTDVEGGLAVLARAEAAASEDNSVRQSEDPVVQRARHMVALQIGVNLYDAGRLGEALARLRATVPQVRQRPNLGLLPIGLNYLAQIEAGIGDYTEAERCLVEAVGCRDDEEPDGWHAVNLAYLGARRVQDRRDALGLRQLRDAQVEAAVTWQANLAPLVANLYAASLLSMVDADPAYDELAGNVLRNCLDETQRTGMRRSEIVTLSLLGQWHLSRGDSQQALQFSERATEHLREAGWRLAAVVAEEILYRHAAVQRALGHDGEANESLHLARALVLKKAATLDGRLRDRFLRDVPINRSILEEAH</sequence>
<evidence type="ECO:0000259" key="3">
    <source>
        <dbReference type="Pfam" id="PF13191"/>
    </source>
</evidence>
<evidence type="ECO:0000256" key="1">
    <source>
        <dbReference type="ARBA" id="ARBA00022741"/>
    </source>
</evidence>
<proteinExistence type="predicted"/>
<dbReference type="GO" id="GO:0005524">
    <property type="term" value="F:ATP binding"/>
    <property type="evidence" value="ECO:0007669"/>
    <property type="project" value="UniProtKB-KW"/>
</dbReference>
<dbReference type="Pfam" id="PF13191">
    <property type="entry name" value="AAA_16"/>
    <property type="match status" value="1"/>
</dbReference>
<comment type="caution">
    <text evidence="4">The sequence shown here is derived from an EMBL/GenBank/DDBJ whole genome shotgun (WGS) entry which is preliminary data.</text>
</comment>
<accession>A0A317D9C4</accession>
<dbReference type="InterPro" id="IPR027417">
    <property type="entry name" value="P-loop_NTPase"/>
</dbReference>
<dbReference type="InterPro" id="IPR011990">
    <property type="entry name" value="TPR-like_helical_dom_sf"/>
</dbReference>
<feature type="domain" description="Orc1-like AAA ATPase" evidence="3">
    <location>
        <begin position="6"/>
        <end position="191"/>
    </location>
</feature>
<dbReference type="RefSeq" id="WP_109816555.1">
    <property type="nucleotide sequence ID" value="NZ_QGKR01000141.1"/>
</dbReference>
<keyword evidence="2" id="KW-0067">ATP-binding</keyword>
<dbReference type="Gene3D" id="3.40.50.300">
    <property type="entry name" value="P-loop containing nucleotide triphosphate hydrolases"/>
    <property type="match status" value="1"/>
</dbReference>
<dbReference type="InterPro" id="IPR041664">
    <property type="entry name" value="AAA_16"/>
</dbReference>
<gene>
    <name evidence="4" type="ORF">DKT68_06775</name>
</gene>